<keyword evidence="2" id="KW-1133">Transmembrane helix</keyword>
<organism evidence="3 4">
    <name type="scientific">Celeribacter neptunius</name>
    <dbReference type="NCBI Taxonomy" id="588602"/>
    <lineage>
        <taxon>Bacteria</taxon>
        <taxon>Pseudomonadati</taxon>
        <taxon>Pseudomonadota</taxon>
        <taxon>Alphaproteobacteria</taxon>
        <taxon>Rhodobacterales</taxon>
        <taxon>Roseobacteraceae</taxon>
        <taxon>Celeribacter</taxon>
    </lineage>
</organism>
<keyword evidence="2" id="KW-0472">Membrane</keyword>
<feature type="transmembrane region" description="Helical" evidence="2">
    <location>
        <begin position="69"/>
        <end position="94"/>
    </location>
</feature>
<proteinExistence type="predicted"/>
<keyword evidence="4" id="KW-1185">Reference proteome</keyword>
<sequence length="206" mass="24501">MNNTVEKLRESLRELQDQLEREAMEARERFQYRLSNGRVIFEEEARRRGRLLKVRWSVFLRRARPWEIITAPLIYGLIVPFVLLDLAVTIYQWVCFPVYGLPKVERKKYIAVDRHKLTYLNFMQKLNCIYCGYGNGLLAYVREVAGRTEYYWCPIKHARNMPDRHDHYQDFLEFGDGESWDEKFIDMKGRARACEDCDGCGSDGCH</sequence>
<dbReference type="STRING" id="588602.SAMN04487991_3326"/>
<name>A0A1I3VH53_9RHOB</name>
<keyword evidence="1" id="KW-0175">Coiled coil</keyword>
<dbReference type="RefSeq" id="WP_090061828.1">
    <property type="nucleotide sequence ID" value="NZ_FORH01000007.1"/>
</dbReference>
<gene>
    <name evidence="3" type="ORF">SAMN04487991_3326</name>
</gene>
<accession>A0A1I3VH53</accession>
<feature type="coiled-coil region" evidence="1">
    <location>
        <begin position="1"/>
        <end position="29"/>
    </location>
</feature>
<evidence type="ECO:0000313" key="3">
    <source>
        <dbReference type="EMBL" id="SFJ93471.1"/>
    </source>
</evidence>
<dbReference type="Proteomes" id="UP000199630">
    <property type="component" value="Unassembled WGS sequence"/>
</dbReference>
<keyword evidence="2" id="KW-0812">Transmembrane</keyword>
<protein>
    <submittedName>
        <fullName evidence="3">Uncharacterized protein</fullName>
    </submittedName>
</protein>
<dbReference type="EMBL" id="FORH01000007">
    <property type="protein sequence ID" value="SFJ93471.1"/>
    <property type="molecule type" value="Genomic_DNA"/>
</dbReference>
<evidence type="ECO:0000313" key="4">
    <source>
        <dbReference type="Proteomes" id="UP000199630"/>
    </source>
</evidence>
<reference evidence="4" key="1">
    <citation type="submission" date="2016-10" db="EMBL/GenBank/DDBJ databases">
        <authorList>
            <person name="Varghese N."/>
            <person name="Submissions S."/>
        </authorList>
    </citation>
    <scope>NUCLEOTIDE SEQUENCE [LARGE SCALE GENOMIC DNA]</scope>
    <source>
        <strain evidence="4">DSM 26471</strain>
    </source>
</reference>
<dbReference type="OrthoDB" id="9795505at2"/>
<evidence type="ECO:0000256" key="1">
    <source>
        <dbReference type="SAM" id="Coils"/>
    </source>
</evidence>
<evidence type="ECO:0000256" key="2">
    <source>
        <dbReference type="SAM" id="Phobius"/>
    </source>
</evidence>
<dbReference type="AlphaFoldDB" id="A0A1I3VH53"/>